<dbReference type="RefSeq" id="WP_269285587.1">
    <property type="nucleotide sequence ID" value="NZ_JAPVOI010000005.1"/>
</dbReference>
<dbReference type="InterPro" id="IPR040198">
    <property type="entry name" value="Fido_containing"/>
</dbReference>
<dbReference type="SUPFAM" id="SSF46785">
    <property type="entry name" value="Winged helix' DNA-binding domain"/>
    <property type="match status" value="1"/>
</dbReference>
<dbReference type="InterPro" id="IPR036390">
    <property type="entry name" value="WH_DNA-bd_sf"/>
</dbReference>
<feature type="region of interest" description="Disordered" evidence="1">
    <location>
        <begin position="1"/>
        <end position="27"/>
    </location>
</feature>
<dbReference type="PANTHER" id="PTHR13504:SF38">
    <property type="entry name" value="FIDO DOMAIN-CONTAINING PROTEIN"/>
    <property type="match status" value="1"/>
</dbReference>
<feature type="compositionally biased region" description="Low complexity" evidence="1">
    <location>
        <begin position="18"/>
        <end position="27"/>
    </location>
</feature>
<name>A0ABT4KNH9_9HYPH</name>
<dbReference type="EMBL" id="JAPVOI010000005">
    <property type="protein sequence ID" value="MCZ4093399.1"/>
    <property type="molecule type" value="Genomic_DNA"/>
</dbReference>
<evidence type="ECO:0000313" key="4">
    <source>
        <dbReference type="Proteomes" id="UP001079430"/>
    </source>
</evidence>
<dbReference type="Gene3D" id="1.10.3290.10">
    <property type="entry name" value="Fido-like domain"/>
    <property type="match status" value="1"/>
</dbReference>
<comment type="caution">
    <text evidence="3">The sequence shown here is derived from an EMBL/GenBank/DDBJ whole genome shotgun (WGS) entry which is preliminary data.</text>
</comment>
<evidence type="ECO:0000259" key="2">
    <source>
        <dbReference type="PROSITE" id="PS51459"/>
    </source>
</evidence>
<dbReference type="InterPro" id="IPR003812">
    <property type="entry name" value="Fido"/>
</dbReference>
<organism evidence="3 4">
    <name type="scientific">Sinorhizobium psoraleae</name>
    <dbReference type="NCBI Taxonomy" id="520838"/>
    <lineage>
        <taxon>Bacteria</taxon>
        <taxon>Pseudomonadati</taxon>
        <taxon>Pseudomonadota</taxon>
        <taxon>Alphaproteobacteria</taxon>
        <taxon>Hyphomicrobiales</taxon>
        <taxon>Rhizobiaceae</taxon>
        <taxon>Sinorhizobium/Ensifer group</taxon>
        <taxon>Sinorhizobium</taxon>
    </lineage>
</organism>
<keyword evidence="4" id="KW-1185">Reference proteome</keyword>
<dbReference type="PROSITE" id="PS51459">
    <property type="entry name" value="FIDO"/>
    <property type="match status" value="1"/>
</dbReference>
<dbReference type="PANTHER" id="PTHR13504">
    <property type="entry name" value="FIDO DOMAIN-CONTAINING PROTEIN DDB_G0283145"/>
    <property type="match status" value="1"/>
</dbReference>
<protein>
    <submittedName>
        <fullName evidence="3">Fic family protein</fullName>
    </submittedName>
</protein>
<dbReference type="Proteomes" id="UP001079430">
    <property type="component" value="Unassembled WGS sequence"/>
</dbReference>
<feature type="domain" description="Fido" evidence="2">
    <location>
        <begin position="1"/>
        <end position="137"/>
    </location>
</feature>
<dbReference type="InterPro" id="IPR036388">
    <property type="entry name" value="WH-like_DNA-bd_sf"/>
</dbReference>
<reference evidence="3" key="1">
    <citation type="submission" date="2022-10" db="EMBL/GenBank/DDBJ databases">
        <title>Whole genome sequencing of three plant growth promoting bacteria isolated from Vachellia tortilis subsp. raddiana in Morocco.</title>
        <authorList>
            <person name="Hnini M."/>
            <person name="Zouagui R."/>
            <person name="Zouagui H."/>
            <person name="Chemao Elfihri M.-W."/>
            <person name="Ibrahimi A."/>
            <person name="Sbabou L."/>
            <person name="Aurag J."/>
        </authorList>
    </citation>
    <scope>NUCLEOTIDE SEQUENCE</scope>
    <source>
        <strain evidence="3">LMR678</strain>
    </source>
</reference>
<dbReference type="InterPro" id="IPR036597">
    <property type="entry name" value="Fido-like_dom_sf"/>
</dbReference>
<proteinExistence type="predicted"/>
<gene>
    <name evidence="3" type="ORF">O3W52_26510</name>
</gene>
<dbReference type="SUPFAM" id="SSF140931">
    <property type="entry name" value="Fic-like"/>
    <property type="match status" value="1"/>
</dbReference>
<evidence type="ECO:0000313" key="3">
    <source>
        <dbReference type="EMBL" id="MCZ4093399.1"/>
    </source>
</evidence>
<accession>A0ABT4KNH9</accession>
<dbReference type="Pfam" id="PF02661">
    <property type="entry name" value="Fic"/>
    <property type="match status" value="1"/>
</dbReference>
<dbReference type="Gene3D" id="1.10.10.10">
    <property type="entry name" value="Winged helix-like DNA-binding domain superfamily/Winged helix DNA-binding domain"/>
    <property type="match status" value="1"/>
</dbReference>
<evidence type="ECO:0000256" key="1">
    <source>
        <dbReference type="SAM" id="MobiDB-lite"/>
    </source>
</evidence>
<sequence>MEDAFKPRRGLRRKTEKASASSFPTASPFDIPRRMSELVEWQQEQEKNRTFHPLLVIAAFVVVFLEVHPFQDGNGRLSRVLTTLLLLRAGYAYVPYSSLDSIIEQNKESYYLALRRTQGTIRTDQPNWNSWIEFFLRSLQRQKQRLERKLERERILLGELPELSVAIPELARERGRVTVMDAARATGASRNTVKDHLKALTEQGHLTLHGAGRGTWYGLS</sequence>